<dbReference type="EMBL" id="JAHLQT010046319">
    <property type="protein sequence ID" value="KAG7153807.1"/>
    <property type="molecule type" value="Genomic_DNA"/>
</dbReference>
<proteinExistence type="predicted"/>
<organism evidence="2 3">
    <name type="scientific">Homarus americanus</name>
    <name type="common">American lobster</name>
    <dbReference type="NCBI Taxonomy" id="6706"/>
    <lineage>
        <taxon>Eukaryota</taxon>
        <taxon>Metazoa</taxon>
        <taxon>Ecdysozoa</taxon>
        <taxon>Arthropoda</taxon>
        <taxon>Crustacea</taxon>
        <taxon>Multicrustacea</taxon>
        <taxon>Malacostraca</taxon>
        <taxon>Eumalacostraca</taxon>
        <taxon>Eucarida</taxon>
        <taxon>Decapoda</taxon>
        <taxon>Pleocyemata</taxon>
        <taxon>Astacidea</taxon>
        <taxon>Nephropoidea</taxon>
        <taxon>Nephropidae</taxon>
        <taxon>Homarus</taxon>
    </lineage>
</organism>
<comment type="caution">
    <text evidence="2">The sequence shown here is derived from an EMBL/GenBank/DDBJ whole genome shotgun (WGS) entry which is preliminary data.</text>
</comment>
<evidence type="ECO:0000313" key="3">
    <source>
        <dbReference type="Proteomes" id="UP000747542"/>
    </source>
</evidence>
<keyword evidence="3" id="KW-1185">Reference proteome</keyword>
<reference evidence="2" key="1">
    <citation type="journal article" date="2021" name="Sci. Adv.">
        <title>The American lobster genome reveals insights on longevity, neural, and immune adaptations.</title>
        <authorList>
            <person name="Polinski J.M."/>
            <person name="Zimin A.V."/>
            <person name="Clark K.F."/>
            <person name="Kohn A.B."/>
            <person name="Sadowski N."/>
            <person name="Timp W."/>
            <person name="Ptitsyn A."/>
            <person name="Khanna P."/>
            <person name="Romanova D.Y."/>
            <person name="Williams P."/>
            <person name="Greenwood S.J."/>
            <person name="Moroz L.L."/>
            <person name="Walt D.R."/>
            <person name="Bodnar A.G."/>
        </authorList>
    </citation>
    <scope>NUCLEOTIDE SEQUENCE</scope>
    <source>
        <strain evidence="2">GMGI-L3</strain>
    </source>
</reference>
<feature type="region of interest" description="Disordered" evidence="1">
    <location>
        <begin position="59"/>
        <end position="86"/>
    </location>
</feature>
<sequence>MVLSRGHRCPRRHNTGPPSCLVHPDSHLSGVPQAHSLHTTVTTLVMCLSVPSRRYVINSRNSSSTDFRQERNSPPVPHHATLPFSA</sequence>
<evidence type="ECO:0000256" key="1">
    <source>
        <dbReference type="SAM" id="MobiDB-lite"/>
    </source>
</evidence>
<feature type="region of interest" description="Disordered" evidence="1">
    <location>
        <begin position="1"/>
        <end position="21"/>
    </location>
</feature>
<evidence type="ECO:0000313" key="2">
    <source>
        <dbReference type="EMBL" id="KAG7153807.1"/>
    </source>
</evidence>
<dbReference type="Proteomes" id="UP000747542">
    <property type="component" value="Unassembled WGS sequence"/>
</dbReference>
<name>A0A8J5J5S0_HOMAM</name>
<dbReference type="AlphaFoldDB" id="A0A8J5J5S0"/>
<feature type="compositionally biased region" description="Basic residues" evidence="1">
    <location>
        <begin position="1"/>
        <end position="14"/>
    </location>
</feature>
<accession>A0A8J5J5S0</accession>
<gene>
    <name evidence="2" type="ORF">Hamer_G009500</name>
</gene>
<protein>
    <submittedName>
        <fullName evidence="2">Uncharacterized protein</fullName>
    </submittedName>
</protein>